<proteinExistence type="predicted"/>
<feature type="region of interest" description="Disordered" evidence="1">
    <location>
        <begin position="45"/>
        <end position="67"/>
    </location>
</feature>
<evidence type="ECO:0000256" key="1">
    <source>
        <dbReference type="SAM" id="MobiDB-lite"/>
    </source>
</evidence>
<comment type="caution">
    <text evidence="2">The sequence shown here is derived from an EMBL/GenBank/DDBJ whole genome shotgun (WGS) entry which is preliminary data.</text>
</comment>
<evidence type="ECO:0000313" key="2">
    <source>
        <dbReference type="EMBL" id="TQD75887.1"/>
    </source>
</evidence>
<gene>
    <name evidence="2" type="ORF">C1H46_038568</name>
</gene>
<protein>
    <submittedName>
        <fullName evidence="2">Uncharacterized protein</fullName>
    </submittedName>
</protein>
<organism evidence="2 3">
    <name type="scientific">Malus baccata</name>
    <name type="common">Siberian crab apple</name>
    <name type="synonym">Pyrus baccata</name>
    <dbReference type="NCBI Taxonomy" id="106549"/>
    <lineage>
        <taxon>Eukaryota</taxon>
        <taxon>Viridiplantae</taxon>
        <taxon>Streptophyta</taxon>
        <taxon>Embryophyta</taxon>
        <taxon>Tracheophyta</taxon>
        <taxon>Spermatophyta</taxon>
        <taxon>Magnoliopsida</taxon>
        <taxon>eudicotyledons</taxon>
        <taxon>Gunneridae</taxon>
        <taxon>Pentapetalae</taxon>
        <taxon>rosids</taxon>
        <taxon>fabids</taxon>
        <taxon>Rosales</taxon>
        <taxon>Rosaceae</taxon>
        <taxon>Amygdaloideae</taxon>
        <taxon>Maleae</taxon>
        <taxon>Malus</taxon>
    </lineage>
</organism>
<name>A0A540KNX8_MALBA</name>
<accession>A0A540KNX8</accession>
<sequence length="83" mass="10134">MDDFREIEQTLTRRKSKILPMHKTTILSRERESISLLDSPISERDKRDRLERERGRERGREREGERDCSRRNTCQASLFFLYF</sequence>
<keyword evidence="3" id="KW-1185">Reference proteome</keyword>
<evidence type="ECO:0000313" key="3">
    <source>
        <dbReference type="Proteomes" id="UP000315295"/>
    </source>
</evidence>
<reference evidence="2 3" key="1">
    <citation type="journal article" date="2019" name="G3 (Bethesda)">
        <title>Sequencing of a Wild Apple (Malus baccata) Genome Unravels the Differences Between Cultivated and Wild Apple Species Regarding Disease Resistance and Cold Tolerance.</title>
        <authorList>
            <person name="Chen X."/>
        </authorList>
    </citation>
    <scope>NUCLEOTIDE SEQUENCE [LARGE SCALE GENOMIC DNA]</scope>
    <source>
        <strain evidence="3">cv. Shandingzi</strain>
        <tissue evidence="2">Leaves</tissue>
    </source>
</reference>
<dbReference type="AlphaFoldDB" id="A0A540KNX8"/>
<dbReference type="EMBL" id="VIEB01001065">
    <property type="protein sequence ID" value="TQD75887.1"/>
    <property type="molecule type" value="Genomic_DNA"/>
</dbReference>
<dbReference type="Proteomes" id="UP000315295">
    <property type="component" value="Unassembled WGS sequence"/>
</dbReference>